<feature type="transmembrane region" description="Helical" evidence="1">
    <location>
        <begin position="49"/>
        <end position="68"/>
    </location>
</feature>
<keyword evidence="1" id="KW-0812">Transmembrane</keyword>
<reference evidence="2 3" key="1">
    <citation type="journal article" date="2016" name="Nat. Commun.">
        <title>Thousands of microbial genomes shed light on interconnected biogeochemical processes in an aquifer system.</title>
        <authorList>
            <person name="Anantharaman K."/>
            <person name="Brown C.T."/>
            <person name="Hug L.A."/>
            <person name="Sharon I."/>
            <person name="Castelle C.J."/>
            <person name="Probst A.J."/>
            <person name="Thomas B.C."/>
            <person name="Singh A."/>
            <person name="Wilkins M.J."/>
            <person name="Karaoz U."/>
            <person name="Brodie E.L."/>
            <person name="Williams K.H."/>
            <person name="Hubbard S.S."/>
            <person name="Banfield J.F."/>
        </authorList>
    </citation>
    <scope>NUCLEOTIDE SEQUENCE [LARGE SCALE GENOMIC DNA]</scope>
</reference>
<proteinExistence type="predicted"/>
<gene>
    <name evidence="2" type="ORF">A2Y57_00340</name>
</gene>
<organism evidence="2 3">
    <name type="scientific">Candidatus Woykebacteria bacterium RBG_13_40_7b</name>
    <dbReference type="NCBI Taxonomy" id="1802594"/>
    <lineage>
        <taxon>Bacteria</taxon>
        <taxon>Candidatus Woykeibacteriota</taxon>
    </lineage>
</organism>
<evidence type="ECO:0000256" key="1">
    <source>
        <dbReference type="SAM" id="Phobius"/>
    </source>
</evidence>
<evidence type="ECO:0000313" key="2">
    <source>
        <dbReference type="EMBL" id="OGY24678.1"/>
    </source>
</evidence>
<evidence type="ECO:0000313" key="3">
    <source>
        <dbReference type="Proteomes" id="UP000177103"/>
    </source>
</evidence>
<comment type="caution">
    <text evidence="2">The sequence shown here is derived from an EMBL/GenBank/DDBJ whole genome shotgun (WGS) entry which is preliminary data.</text>
</comment>
<keyword evidence="1" id="KW-0472">Membrane</keyword>
<dbReference type="InterPro" id="IPR043993">
    <property type="entry name" value="T4SS_pilin"/>
</dbReference>
<sequence>MRKPFILLFFLLPVICYLLPNSAFADGFYGIPDPSHLGSLGELVSAFAGLLYPIAGFLAFIYLIYGGFKYLTARDDPKAVEGARGTITSAIIGLIIVLVSYIIIKVIGTILNINIFSFVKPAYADGGINILGNFGPAALGTLGELVSKLIAPIFGIAGVVFFFILLFGGLKLLTSGGDQKAVAGAKATITNGVIGLLIILLSYTIIKVILGLFPGFEIF</sequence>
<dbReference type="EMBL" id="MHCQ01000017">
    <property type="protein sequence ID" value="OGY24678.1"/>
    <property type="molecule type" value="Genomic_DNA"/>
</dbReference>
<dbReference type="Proteomes" id="UP000177103">
    <property type="component" value="Unassembled WGS sequence"/>
</dbReference>
<keyword evidence="1" id="KW-1133">Transmembrane helix</keyword>
<feature type="transmembrane region" description="Helical" evidence="1">
    <location>
        <begin position="193"/>
        <end position="213"/>
    </location>
</feature>
<feature type="transmembrane region" description="Helical" evidence="1">
    <location>
        <begin position="149"/>
        <end position="173"/>
    </location>
</feature>
<accession>A0A1G1WAE6</accession>
<protein>
    <submittedName>
        <fullName evidence="2">Uncharacterized protein</fullName>
    </submittedName>
</protein>
<feature type="transmembrane region" description="Helical" evidence="1">
    <location>
        <begin position="89"/>
        <end position="111"/>
    </location>
</feature>
<dbReference type="Pfam" id="PF18895">
    <property type="entry name" value="T4SS_pilin"/>
    <property type="match status" value="2"/>
</dbReference>
<name>A0A1G1WAE6_9BACT</name>
<dbReference type="AlphaFoldDB" id="A0A1G1WAE6"/>